<dbReference type="InterPro" id="IPR006439">
    <property type="entry name" value="HAD-SF_hydro_IA"/>
</dbReference>
<dbReference type="KEGG" id="saes:HBH39_15740"/>
<evidence type="ECO:0000256" key="2">
    <source>
        <dbReference type="ARBA" id="ARBA00022801"/>
    </source>
</evidence>
<dbReference type="PANTHER" id="PTHR46470">
    <property type="entry name" value="N-ACYLNEURAMINATE-9-PHOSPHATASE"/>
    <property type="match status" value="1"/>
</dbReference>
<dbReference type="SFLD" id="SFLDS00003">
    <property type="entry name" value="Haloacid_Dehalogenase"/>
    <property type="match status" value="1"/>
</dbReference>
<keyword evidence="3" id="KW-0460">Magnesium</keyword>
<evidence type="ECO:0000313" key="4">
    <source>
        <dbReference type="EMBL" id="QIR16265.1"/>
    </source>
</evidence>
<keyword evidence="5" id="KW-1185">Reference proteome</keyword>
<dbReference type="SUPFAM" id="SSF56784">
    <property type="entry name" value="HAD-like"/>
    <property type="match status" value="1"/>
</dbReference>
<reference evidence="4 5" key="1">
    <citation type="submission" date="2020-03" db="EMBL/GenBank/DDBJ databases">
        <title>Complete genome sequence of Shewanella sp.</title>
        <authorList>
            <person name="Kim Y.-S."/>
            <person name="Kim S.-J."/>
            <person name="Jung H.-K."/>
            <person name="Kim K.-H."/>
        </authorList>
    </citation>
    <scope>NUCLEOTIDE SEQUENCE [LARGE SCALE GENOMIC DNA]</scope>
    <source>
        <strain evidence="4 5">PN3F2</strain>
    </source>
</reference>
<dbReference type="Gene3D" id="1.20.120.1600">
    <property type="match status" value="1"/>
</dbReference>
<dbReference type="Proteomes" id="UP000502608">
    <property type="component" value="Chromosome"/>
</dbReference>
<accession>A0A6G9QQC2</accession>
<dbReference type="PANTHER" id="PTHR46470:SF4">
    <property type="entry name" value="5-AMINO-6-(5-PHOSPHO-D-RIBITYLAMINO)URACIL PHOSPHATASE YIGB"/>
    <property type="match status" value="1"/>
</dbReference>
<comment type="cofactor">
    <cofactor evidence="1">
        <name>Mg(2+)</name>
        <dbReference type="ChEBI" id="CHEBI:18420"/>
    </cofactor>
</comment>
<dbReference type="EMBL" id="CP050313">
    <property type="protein sequence ID" value="QIR16265.1"/>
    <property type="molecule type" value="Genomic_DNA"/>
</dbReference>
<dbReference type="GO" id="GO:0009231">
    <property type="term" value="P:riboflavin biosynthetic process"/>
    <property type="evidence" value="ECO:0007669"/>
    <property type="project" value="TreeGrafter"/>
</dbReference>
<dbReference type="Gene3D" id="3.40.50.1000">
    <property type="entry name" value="HAD superfamily/HAD-like"/>
    <property type="match status" value="1"/>
</dbReference>
<dbReference type="SFLD" id="SFLDG01129">
    <property type="entry name" value="C1.5:_HAD__Beta-PGM__Phosphata"/>
    <property type="match status" value="1"/>
</dbReference>
<dbReference type="InterPro" id="IPR051400">
    <property type="entry name" value="HAD-like_hydrolase"/>
</dbReference>
<evidence type="ECO:0000313" key="5">
    <source>
        <dbReference type="Proteomes" id="UP000502608"/>
    </source>
</evidence>
<name>A0A6G9QQC2_9GAMM</name>
<organism evidence="4 5">
    <name type="scientific">Shewanella aestuarii</name>
    <dbReference type="NCBI Taxonomy" id="1028752"/>
    <lineage>
        <taxon>Bacteria</taxon>
        <taxon>Pseudomonadati</taxon>
        <taxon>Pseudomonadota</taxon>
        <taxon>Gammaproteobacteria</taxon>
        <taxon>Alteromonadales</taxon>
        <taxon>Shewanellaceae</taxon>
        <taxon>Shewanella</taxon>
    </lineage>
</organism>
<sequence>MQTSHYQAARLVQYQRLKPFKAISFDLDDTLYNNRPIIENAVAASFALLNQAYPKTLSWSAHDWQTCKLELCQQMPELNHDTSAARYATLRQGLVQLGYCEIEASKGAQLAMECFQFHRSDFSIDAEVLAVLEKLGAHYPLIGITNGNVDASRIGLDKLMKFVLHPGHGIKMKPAQDMFKLACRQLDIDASQLLHIGDHPVSDIVGAKMAGCQTVWLNPCQQDRFKEVSSLLPCVEISKLNQLESFCCGNVD</sequence>
<proteinExistence type="predicted"/>
<dbReference type="InterPro" id="IPR023214">
    <property type="entry name" value="HAD_sf"/>
</dbReference>
<gene>
    <name evidence="4" type="ORF">HBH39_15740</name>
</gene>
<dbReference type="NCBIfam" id="TIGR01549">
    <property type="entry name" value="HAD-SF-IA-v1"/>
    <property type="match status" value="1"/>
</dbReference>
<evidence type="ECO:0000256" key="1">
    <source>
        <dbReference type="ARBA" id="ARBA00001946"/>
    </source>
</evidence>
<dbReference type="InterPro" id="IPR036412">
    <property type="entry name" value="HAD-like_sf"/>
</dbReference>
<evidence type="ECO:0000256" key="3">
    <source>
        <dbReference type="ARBA" id="ARBA00022842"/>
    </source>
</evidence>
<dbReference type="AlphaFoldDB" id="A0A6G9QQC2"/>
<dbReference type="Pfam" id="PF00702">
    <property type="entry name" value="Hydrolase"/>
    <property type="match status" value="1"/>
</dbReference>
<dbReference type="GO" id="GO:0016787">
    <property type="term" value="F:hydrolase activity"/>
    <property type="evidence" value="ECO:0007669"/>
    <property type="project" value="UniProtKB-KW"/>
</dbReference>
<protein>
    <submittedName>
        <fullName evidence="4">HAD-IA family hydrolase</fullName>
    </submittedName>
</protein>
<keyword evidence="2 4" id="KW-0378">Hydrolase</keyword>